<comment type="subunit">
    <text evidence="10">Heterotrimer of RecB, RecC and RecD. All subunits contribute to DNA-binding.</text>
</comment>
<evidence type="ECO:0000259" key="12">
    <source>
        <dbReference type="Pfam" id="PF17946"/>
    </source>
</evidence>
<evidence type="ECO:0000256" key="1">
    <source>
        <dbReference type="ARBA" id="ARBA00022722"/>
    </source>
</evidence>
<dbReference type="Proteomes" id="UP000027170">
    <property type="component" value="Unassembled WGS sequence"/>
</dbReference>
<dbReference type="Gene3D" id="3.40.50.10930">
    <property type="match status" value="1"/>
</dbReference>
<dbReference type="GO" id="GO:0003677">
    <property type="term" value="F:DNA binding"/>
    <property type="evidence" value="ECO:0007669"/>
    <property type="project" value="UniProtKB-UniRule"/>
</dbReference>
<dbReference type="PIRSF" id="PIRSF000980">
    <property type="entry name" value="RecC"/>
    <property type="match status" value="1"/>
</dbReference>
<evidence type="ECO:0000256" key="4">
    <source>
        <dbReference type="ARBA" id="ARBA00022801"/>
    </source>
</evidence>
<dbReference type="GO" id="GO:0008854">
    <property type="term" value="F:exodeoxyribonuclease V activity"/>
    <property type="evidence" value="ECO:0007669"/>
    <property type="project" value="InterPro"/>
</dbReference>
<name>A0A836MQV3_9NEIS</name>
<keyword evidence="8 10" id="KW-0238">DNA-binding</keyword>
<evidence type="ECO:0000313" key="14">
    <source>
        <dbReference type="Proteomes" id="UP000027170"/>
    </source>
</evidence>
<dbReference type="InterPro" id="IPR041500">
    <property type="entry name" value="RecC_C"/>
</dbReference>
<dbReference type="InterPro" id="IPR011335">
    <property type="entry name" value="Restrct_endonuc-II-like"/>
</dbReference>
<organism evidence="13 14">
    <name type="scientific">Snodgrassella communis</name>
    <dbReference type="NCBI Taxonomy" id="2946699"/>
    <lineage>
        <taxon>Bacteria</taxon>
        <taxon>Pseudomonadati</taxon>
        <taxon>Pseudomonadota</taxon>
        <taxon>Betaproteobacteria</taxon>
        <taxon>Neisseriales</taxon>
        <taxon>Neisseriaceae</taxon>
        <taxon>Snodgrassella</taxon>
    </lineage>
</organism>
<evidence type="ECO:0000256" key="3">
    <source>
        <dbReference type="ARBA" id="ARBA00022763"/>
    </source>
</evidence>
<dbReference type="HAMAP" id="MF_01486">
    <property type="entry name" value="RecC"/>
    <property type="match status" value="1"/>
</dbReference>
<dbReference type="Gene3D" id="1.10.10.160">
    <property type="match status" value="1"/>
</dbReference>
<keyword evidence="11" id="KW-0812">Transmembrane</keyword>
<dbReference type="InterPro" id="IPR013986">
    <property type="entry name" value="DExx_box_DNA_helicase_dom_sf"/>
</dbReference>
<evidence type="ECO:0000313" key="13">
    <source>
        <dbReference type="EMBL" id="KDN14417.1"/>
    </source>
</evidence>
<evidence type="ECO:0000256" key="7">
    <source>
        <dbReference type="ARBA" id="ARBA00022840"/>
    </source>
</evidence>
<evidence type="ECO:0000256" key="9">
    <source>
        <dbReference type="ARBA" id="ARBA00023204"/>
    </source>
</evidence>
<dbReference type="GO" id="GO:0000724">
    <property type="term" value="P:double-strand break repair via homologous recombination"/>
    <property type="evidence" value="ECO:0007669"/>
    <property type="project" value="UniProtKB-UniRule"/>
</dbReference>
<keyword evidence="6 10" id="KW-0269">Exonuclease</keyword>
<dbReference type="GO" id="GO:0005524">
    <property type="term" value="F:ATP binding"/>
    <property type="evidence" value="ECO:0007669"/>
    <property type="project" value="UniProtKB-UniRule"/>
</dbReference>
<dbReference type="PANTHER" id="PTHR30591:SF1">
    <property type="entry name" value="RECBCD ENZYME SUBUNIT RECC"/>
    <property type="match status" value="1"/>
</dbReference>
<feature type="domain" description="RecC C-terminal" evidence="12">
    <location>
        <begin position="800"/>
        <end position="1015"/>
    </location>
</feature>
<keyword evidence="11" id="KW-1133">Transmembrane helix</keyword>
<keyword evidence="5 10" id="KW-0347">Helicase</keyword>
<evidence type="ECO:0000256" key="11">
    <source>
        <dbReference type="SAM" id="Phobius"/>
    </source>
</evidence>
<keyword evidence="9 10" id="KW-0234">DNA repair</keyword>
<dbReference type="SUPFAM" id="SSF52540">
    <property type="entry name" value="P-loop containing nucleoside triphosphate hydrolases"/>
    <property type="match status" value="2"/>
</dbReference>
<evidence type="ECO:0000256" key="2">
    <source>
        <dbReference type="ARBA" id="ARBA00022741"/>
    </source>
</evidence>
<dbReference type="NCBIfam" id="TIGR01450">
    <property type="entry name" value="recC"/>
    <property type="match status" value="1"/>
</dbReference>
<comment type="miscellaneous">
    <text evidence="10">In the RecBCD complex, RecB has a slow 3'-5' helicase, an exonuclease activity and loads RecA onto ssDNA, RecD has a fast 5'-3' helicase activity, while RecC stimulates the ATPase and processivity of the RecB helicase and contributes to recognition of the Chi site.</text>
</comment>
<keyword evidence="2 10" id="KW-0547">Nucleotide-binding</keyword>
<evidence type="ECO:0000256" key="6">
    <source>
        <dbReference type="ARBA" id="ARBA00022839"/>
    </source>
</evidence>
<sequence length="1096" mass="124970">MSSANDLNPAIITALISGGAAMLYIYQSNQLADLAALFASVYLHTSPQSAWTATEIVVQSQGMRRYLNHYLAQEHGIAANLHFSLPAGYIWQLTHQVLPETPKLNPFQSEVLRWRLLSLFRSATLQHPQLCQTARALQSYLDSSIQAPYHLAGKIADMFDQYLIYRNDWINNWQAGKSAHLGEDEGWQAELWRWLSNETDSAHRAGLMHEFLAQLDAEHLPERIFVFGIATLAPVYLQAFQVMAQHTDVHVFAVNPCAEYWGNVLPADILLHNQETDQSVVGHPLLASLGKQGRDFFDALNDLGEVVYMPSVYNECGEIADSLLHRLQNDIQCLQHPKQTEPLYQQQAYDSSIQIVAAHSRLRELQILKEQLLQDLAAHLHWQPQDIAVLTPHIEPYLPFIHAVFGQNQGNTPALPYNIADVKISLQEPLLQLLEKLLQLMQSRFDIETVQPLLDESALRARFNLNDSDVELINRVWREQGVRWGVDADMRHEYGGQDKHFTWQQARERTVLGWLLPDNKHTALWQQQLPWFGDIGQTEILARAQQLIDCLIEHHTRWQSAATITEWIMRTRLLLRDLADENSLAGNAMQQLETSLADWQAQAALAQFELPIEPVIAIEHLQNHLSSTRQAGFLRGGITFCSMVPMRSLPFRCICLLGLNDGEFPRTTKAAAFDLIAQHPRRGDRARRNDDHYLFLESILSAREKLYLSYVGKDIRKNEELAPSALLYELTDVLAAMTGCNPLEFNQQHIIQHPLQPFSYRYFNGDLSSCRCDYADALNQDIVQPTSFHAITIESEKNTHEVDIESFIRFWRNPVRHWLQQRLQWQAPYQEPAVSAAEPFAIENSALIYTAYTRARQQHLDFTDVDAALAVSGLIPEGELGVIVSQTLRTQTLALDSDILFSPAVADITFSFNHQQLQLSGNINHLHQCGQLLERSRAPTAPDNIELYLRHLLFCAAEAECVQDTYELYPAKPRKLAALNQMDAQAQLALWLEYYQLGQSRPLPFFPKTSLSTARSWYKRRQKKNSTPEHGAEERSAAFKVYIDSHNSKPQADYPEVAQVFGRDEELPIDTPLFWQLIEELLLPLMVTLETADKEQ</sequence>
<keyword evidence="7 10" id="KW-0067">ATP-binding</keyword>
<dbReference type="PANTHER" id="PTHR30591">
    <property type="entry name" value="RECBCD ENZYME SUBUNIT RECC"/>
    <property type="match status" value="1"/>
</dbReference>
<dbReference type="GO" id="GO:0009338">
    <property type="term" value="C:exodeoxyribonuclease V complex"/>
    <property type="evidence" value="ECO:0007669"/>
    <property type="project" value="InterPro"/>
</dbReference>
<comment type="caution">
    <text evidence="13">The sequence shown here is derived from an EMBL/GenBank/DDBJ whole genome shotgun (WGS) entry which is preliminary data.</text>
</comment>
<gene>
    <name evidence="10" type="primary">recC</name>
    <name evidence="13" type="ORF">SALWKB29_1506</name>
</gene>
<dbReference type="Pfam" id="PF04257">
    <property type="entry name" value="Exonuc_V_gamma"/>
    <property type="match status" value="1"/>
</dbReference>
<accession>A0A836MQV3</accession>
<feature type="transmembrane region" description="Helical" evidence="11">
    <location>
        <begin position="7"/>
        <end position="26"/>
    </location>
</feature>
<dbReference type="AlphaFoldDB" id="A0A836MQV3"/>
<keyword evidence="4 10" id="KW-0378">Hydrolase</keyword>
<dbReference type="Pfam" id="PF17946">
    <property type="entry name" value="RecC_C"/>
    <property type="match status" value="1"/>
</dbReference>
<evidence type="ECO:0000256" key="10">
    <source>
        <dbReference type="HAMAP-Rule" id="MF_01486"/>
    </source>
</evidence>
<keyword evidence="1 10" id="KW-0540">Nuclease</keyword>
<reference evidence="13 14" key="1">
    <citation type="submission" date="2014-03" db="EMBL/GenBank/DDBJ databases">
        <title>The genomes of two eusocial bee gut symbionts.</title>
        <authorList>
            <person name="Kwong W.K."/>
            <person name="Engel P."/>
            <person name="Koch H."/>
            <person name="Moran N.A."/>
        </authorList>
    </citation>
    <scope>NUCLEOTIDE SEQUENCE [LARGE SCALE GENOMIC DNA]</scope>
    <source>
        <strain evidence="14">wkB29</strain>
    </source>
</reference>
<keyword evidence="14" id="KW-1185">Reference proteome</keyword>
<dbReference type="InterPro" id="IPR027417">
    <property type="entry name" value="P-loop_NTPase"/>
</dbReference>
<dbReference type="EMBL" id="JFZV01000007">
    <property type="protein sequence ID" value="KDN14417.1"/>
    <property type="molecule type" value="Genomic_DNA"/>
</dbReference>
<dbReference type="InterPro" id="IPR006697">
    <property type="entry name" value="RecC"/>
</dbReference>
<proteinExistence type="inferred from homology"/>
<protein>
    <recommendedName>
        <fullName evidence="10">RecBCD enzyme subunit RecC</fullName>
    </recommendedName>
    <alternativeName>
        <fullName evidence="10">Exonuclease V subunit RecC</fullName>
        <shortName evidence="10">ExoV subunit RecC</shortName>
    </alternativeName>
    <alternativeName>
        <fullName evidence="10">Helicase/nuclease RecBCD subunit RecC</fullName>
    </alternativeName>
</protein>
<evidence type="ECO:0000256" key="5">
    <source>
        <dbReference type="ARBA" id="ARBA00022806"/>
    </source>
</evidence>
<dbReference type="SUPFAM" id="SSF52980">
    <property type="entry name" value="Restriction endonuclease-like"/>
    <property type="match status" value="1"/>
</dbReference>
<comment type="function">
    <text evidence="10">A helicase/nuclease that prepares dsDNA breaks (DSB) for recombinational DNA repair. Binds to DSBs and unwinds DNA via a highly rapid and processive ATP-dependent bidirectional helicase activity. Unwinds dsDNA until it encounters a Chi (crossover hotspot instigator) sequence from the 3' direction. Cuts ssDNA a few nucleotides 3' to the Chi site. The properties and activities of the enzyme are changed at Chi. The Chi-altered holoenzyme produces a long 3'-ssDNA overhang and facilitates RecA-binding to the ssDNA for homologous DNA recombination and repair. Holoenzyme degrades any linearized DNA that is unable to undergo homologous recombination. In the holoenzyme this subunit recognizes the wild-type Chi sequence, and when added to isolated RecB increases its ATP-dependent helicase processivity.</text>
</comment>
<keyword evidence="11" id="KW-0472">Membrane</keyword>
<dbReference type="RefSeq" id="WP_237749391.1">
    <property type="nucleotide sequence ID" value="NZ_JFZV01000007.1"/>
</dbReference>
<keyword evidence="3 10" id="KW-0227">DNA damage</keyword>
<dbReference type="GO" id="GO:0003678">
    <property type="term" value="F:DNA helicase activity"/>
    <property type="evidence" value="ECO:0007669"/>
    <property type="project" value="UniProtKB-UniRule"/>
</dbReference>
<evidence type="ECO:0000256" key="8">
    <source>
        <dbReference type="ARBA" id="ARBA00023125"/>
    </source>
</evidence>
<comment type="similarity">
    <text evidence="10">Belongs to the RecC family.</text>
</comment>
<dbReference type="Gene3D" id="3.40.50.300">
    <property type="entry name" value="P-loop containing nucleotide triphosphate hydrolases"/>
    <property type="match status" value="2"/>
</dbReference>